<dbReference type="AlphaFoldDB" id="A0A1E7FIW4"/>
<keyword evidence="3" id="KW-0722">Serine protease inhibitor</keyword>
<proteinExistence type="inferred from homology"/>
<keyword evidence="5" id="KW-0732">Signal</keyword>
<feature type="region of interest" description="Disordered" evidence="4">
    <location>
        <begin position="174"/>
        <end position="256"/>
    </location>
</feature>
<sequence length="316" mass="35352">MKFSTIALLLTTLIAPSAAEYVCHSDASFNSDVDSMPSPAAQKYLGSALVDAFNEAYAGVDGITMDSDDVEEFETEPSAAVLLRGGTNLERRRRRRSRSTGGWECNLCKTYDDDATASLSAIDFGIALSSSKEHLSWEKLFCAKGSANAEFSSMTDCKIDLSNCHDDEVDYVSAIPNKSGIPSQESLRRGLRKRRRRRRKRRTRSPTNRPTKSPTNRPPRVTGKPLINGDDDDDYRPEPPLINRPKPFPDRTNRKQSFPELVGMTGEEAKIYLKRYGKNGSNRKDGGICLFRNIDYNRVCWEEDENGLIIYAPFSG</sequence>
<keyword evidence="2" id="KW-0646">Protease inhibitor</keyword>
<gene>
    <name evidence="6" type="ORF">FRACYDRAFT_268858</name>
</gene>
<dbReference type="GO" id="GO:0009611">
    <property type="term" value="P:response to wounding"/>
    <property type="evidence" value="ECO:0007669"/>
    <property type="project" value="InterPro"/>
</dbReference>
<organism evidence="6 7">
    <name type="scientific">Fragilariopsis cylindrus CCMP1102</name>
    <dbReference type="NCBI Taxonomy" id="635003"/>
    <lineage>
        <taxon>Eukaryota</taxon>
        <taxon>Sar</taxon>
        <taxon>Stramenopiles</taxon>
        <taxon>Ochrophyta</taxon>
        <taxon>Bacillariophyta</taxon>
        <taxon>Bacillariophyceae</taxon>
        <taxon>Bacillariophycidae</taxon>
        <taxon>Bacillariales</taxon>
        <taxon>Bacillariaceae</taxon>
        <taxon>Fragilariopsis</taxon>
    </lineage>
</organism>
<name>A0A1E7FIW4_9STRA</name>
<evidence type="ECO:0000256" key="3">
    <source>
        <dbReference type="ARBA" id="ARBA00022900"/>
    </source>
</evidence>
<comment type="similarity">
    <text evidence="1">Belongs to the protease inhibitor I13 (potato type I serine protease inhibitor) family.</text>
</comment>
<evidence type="ECO:0000256" key="1">
    <source>
        <dbReference type="ARBA" id="ARBA00008210"/>
    </source>
</evidence>
<feature type="compositionally biased region" description="Low complexity" evidence="4">
    <location>
        <begin position="205"/>
        <end position="220"/>
    </location>
</feature>
<dbReference type="GO" id="GO:0004867">
    <property type="term" value="F:serine-type endopeptidase inhibitor activity"/>
    <property type="evidence" value="ECO:0007669"/>
    <property type="project" value="UniProtKB-KW"/>
</dbReference>
<evidence type="ECO:0000313" key="7">
    <source>
        <dbReference type="Proteomes" id="UP000095751"/>
    </source>
</evidence>
<dbReference type="KEGG" id="fcy:FRACYDRAFT_268858"/>
<dbReference type="Proteomes" id="UP000095751">
    <property type="component" value="Unassembled WGS sequence"/>
</dbReference>
<evidence type="ECO:0000256" key="5">
    <source>
        <dbReference type="SAM" id="SignalP"/>
    </source>
</evidence>
<dbReference type="InterPro" id="IPR000864">
    <property type="entry name" value="Prot_inh_pot1"/>
</dbReference>
<reference evidence="6 7" key="1">
    <citation type="submission" date="2016-09" db="EMBL/GenBank/DDBJ databases">
        <title>Extensive genetic diversity and differential bi-allelic expression allows diatom success in the polar Southern Ocean.</title>
        <authorList>
            <consortium name="DOE Joint Genome Institute"/>
            <person name="Mock T."/>
            <person name="Otillar R.P."/>
            <person name="Strauss J."/>
            <person name="Dupont C."/>
            <person name="Frickenhaus S."/>
            <person name="Maumus F."/>
            <person name="Mcmullan M."/>
            <person name="Sanges R."/>
            <person name="Schmutz J."/>
            <person name="Toseland A."/>
            <person name="Valas R."/>
            <person name="Veluchamy A."/>
            <person name="Ward B.J."/>
            <person name="Allen A."/>
            <person name="Barry K."/>
            <person name="Falciatore A."/>
            <person name="Ferrante M."/>
            <person name="Fortunato A.E."/>
            <person name="Gloeckner G."/>
            <person name="Gruber A."/>
            <person name="Hipkin R."/>
            <person name="Janech M."/>
            <person name="Kroth P."/>
            <person name="Leese F."/>
            <person name="Lindquist E."/>
            <person name="Lyon B.R."/>
            <person name="Martin J."/>
            <person name="Mayer C."/>
            <person name="Parker M."/>
            <person name="Quesneville H."/>
            <person name="Raymond J."/>
            <person name="Uhlig C."/>
            <person name="Valentin K.U."/>
            <person name="Worden A.Z."/>
            <person name="Armbrust E.V."/>
            <person name="Bowler C."/>
            <person name="Green B."/>
            <person name="Moulton V."/>
            <person name="Van Oosterhout C."/>
            <person name="Grigoriev I."/>
        </authorList>
    </citation>
    <scope>NUCLEOTIDE SEQUENCE [LARGE SCALE GENOMIC DNA]</scope>
    <source>
        <strain evidence="6 7">CCMP1102</strain>
    </source>
</reference>
<feature type="chain" id="PRO_5009193147" evidence="5">
    <location>
        <begin position="20"/>
        <end position="316"/>
    </location>
</feature>
<keyword evidence="7" id="KW-1185">Reference proteome</keyword>
<dbReference type="PROSITE" id="PS00285">
    <property type="entry name" value="POTATO_INHIBITOR"/>
    <property type="match status" value="1"/>
</dbReference>
<accession>A0A1E7FIW4</accession>
<dbReference type="EMBL" id="KV784357">
    <property type="protein sequence ID" value="OEU18064.1"/>
    <property type="molecule type" value="Genomic_DNA"/>
</dbReference>
<dbReference type="OrthoDB" id="10013825at2759"/>
<protein>
    <submittedName>
        <fullName evidence="6">Uncharacterized protein</fullName>
    </submittedName>
</protein>
<feature type="compositionally biased region" description="Basic residues" evidence="4">
    <location>
        <begin position="189"/>
        <end position="204"/>
    </location>
</feature>
<dbReference type="InParanoid" id="A0A1E7FIW4"/>
<feature type="signal peptide" evidence="5">
    <location>
        <begin position="1"/>
        <end position="19"/>
    </location>
</feature>
<evidence type="ECO:0000313" key="6">
    <source>
        <dbReference type="EMBL" id="OEU18064.1"/>
    </source>
</evidence>
<dbReference type="InterPro" id="IPR036354">
    <property type="entry name" value="Prot_inh_pot1_sf"/>
</dbReference>
<evidence type="ECO:0000256" key="4">
    <source>
        <dbReference type="SAM" id="MobiDB-lite"/>
    </source>
</evidence>
<dbReference type="SUPFAM" id="SSF54654">
    <property type="entry name" value="CI-2 family of serine protease inhibitors"/>
    <property type="match status" value="1"/>
</dbReference>
<evidence type="ECO:0000256" key="2">
    <source>
        <dbReference type="ARBA" id="ARBA00022690"/>
    </source>
</evidence>